<accession>A0A1B8GWR0</accession>
<feature type="compositionally biased region" description="Low complexity" evidence="1">
    <location>
        <begin position="274"/>
        <end position="290"/>
    </location>
</feature>
<organism evidence="2 3">
    <name type="scientific">Pseudogymnoascus verrucosus</name>
    <dbReference type="NCBI Taxonomy" id="342668"/>
    <lineage>
        <taxon>Eukaryota</taxon>
        <taxon>Fungi</taxon>
        <taxon>Dikarya</taxon>
        <taxon>Ascomycota</taxon>
        <taxon>Pezizomycotina</taxon>
        <taxon>Leotiomycetes</taxon>
        <taxon>Thelebolales</taxon>
        <taxon>Thelebolaceae</taxon>
        <taxon>Pseudogymnoascus</taxon>
    </lineage>
</organism>
<dbReference type="OrthoDB" id="3886346at2759"/>
<dbReference type="EMBL" id="KV460209">
    <property type="protein sequence ID" value="OBU00259.1"/>
    <property type="molecule type" value="Genomic_DNA"/>
</dbReference>
<dbReference type="Proteomes" id="UP000091956">
    <property type="component" value="Unassembled WGS sequence"/>
</dbReference>
<feature type="compositionally biased region" description="Basic and acidic residues" evidence="1">
    <location>
        <begin position="450"/>
        <end position="459"/>
    </location>
</feature>
<feature type="region of interest" description="Disordered" evidence="1">
    <location>
        <begin position="422"/>
        <end position="464"/>
    </location>
</feature>
<feature type="region of interest" description="Disordered" evidence="1">
    <location>
        <begin position="357"/>
        <end position="410"/>
    </location>
</feature>
<sequence>MDPLNNLVKSIPDWQVLLDDLNGKIARRQGELAEAESSRPSTRSLRNKGSAESLRPKDDNDVIPEDIEIAMDSTTDTPNTNNDTAIPTITLPANGKALSPPKVDNSPRTPQRDTPNRLRGAFAKGLPALTPPVLRKRKTESLASAESGKPKHRTRSMIIVYYDSAVQSDFEALVKHISASRNSMRKGKMAARMASMRMMADLESLGDELEPELKVDDTPAAAVGAIANGSTSSPNAMIASVSPGDDDDEGLPLPALNFVSTRRMGPMRELSSNRALRAGPGAPGVRRAGQGPPGGGASSRISALGSSIFDELDSGLEWCQSMCEHAAHQFLRDGQCTSEIEGIKSRLQEVWDRAEEEIKAEGKGAEVGTDKDPSKTTDRKADYVRAGDKDGATAPTSTATLKPEPQLPRTLKQIQIRKEAEKMFEKPEKPAQKPAQKSLEKPTENSPKGLEVKSLEKDGGSAIEVDDVLEVDDDAMEADEVDEDAYRKEYAAIIARNSNYRRRPNVR</sequence>
<name>A0A1B8GWR0_9PEZI</name>
<feature type="region of interest" description="Disordered" evidence="1">
    <location>
        <begin position="29"/>
        <end position="118"/>
    </location>
</feature>
<evidence type="ECO:0000313" key="3">
    <source>
        <dbReference type="Proteomes" id="UP000091956"/>
    </source>
</evidence>
<evidence type="ECO:0000313" key="2">
    <source>
        <dbReference type="EMBL" id="OBU00259.1"/>
    </source>
</evidence>
<dbReference type="GeneID" id="28834795"/>
<feature type="compositionally biased region" description="Low complexity" evidence="1">
    <location>
        <begin position="74"/>
        <end position="90"/>
    </location>
</feature>
<dbReference type="AlphaFoldDB" id="A0A1B8GWR0"/>
<reference evidence="3" key="2">
    <citation type="journal article" date="2018" name="Nat. Commun.">
        <title>Extreme sensitivity to ultraviolet light in the fungal pathogen causing white-nose syndrome of bats.</title>
        <authorList>
            <person name="Palmer J.M."/>
            <person name="Drees K.P."/>
            <person name="Foster J.T."/>
            <person name="Lindner D.L."/>
        </authorList>
    </citation>
    <scope>NUCLEOTIDE SEQUENCE [LARGE SCALE GENOMIC DNA]</scope>
    <source>
        <strain evidence="3">UAMH 10579</strain>
    </source>
</reference>
<dbReference type="STRING" id="342668.A0A1B8GWR0"/>
<feature type="region of interest" description="Disordered" evidence="1">
    <location>
        <begin position="274"/>
        <end position="301"/>
    </location>
</feature>
<evidence type="ECO:0000256" key="1">
    <source>
        <dbReference type="SAM" id="MobiDB-lite"/>
    </source>
</evidence>
<gene>
    <name evidence="2" type="ORF">VE01_01409</name>
</gene>
<proteinExistence type="predicted"/>
<feature type="compositionally biased region" description="Basic and acidic residues" evidence="1">
    <location>
        <begin position="422"/>
        <end position="431"/>
    </location>
</feature>
<feature type="compositionally biased region" description="Basic and acidic residues" evidence="1">
    <location>
        <begin position="357"/>
        <end position="391"/>
    </location>
</feature>
<dbReference type="RefSeq" id="XP_018133991.1">
    <property type="nucleotide sequence ID" value="XM_018270931.2"/>
</dbReference>
<protein>
    <submittedName>
        <fullName evidence="2">Uncharacterized protein</fullName>
    </submittedName>
</protein>
<keyword evidence="3" id="KW-1185">Reference proteome</keyword>
<reference evidence="2 3" key="1">
    <citation type="submission" date="2016-03" db="EMBL/GenBank/DDBJ databases">
        <title>Comparative genomics of Pseudogymnoascus destructans, the fungus causing white-nose syndrome of bats.</title>
        <authorList>
            <person name="Palmer J.M."/>
            <person name="Drees K.P."/>
            <person name="Foster J.T."/>
            <person name="Lindner D.L."/>
        </authorList>
    </citation>
    <scope>NUCLEOTIDE SEQUENCE [LARGE SCALE GENOMIC DNA]</scope>
    <source>
        <strain evidence="2 3">UAMH 10579</strain>
    </source>
</reference>